<evidence type="ECO:0000313" key="3">
    <source>
        <dbReference type="Proteomes" id="UP000053024"/>
    </source>
</evidence>
<dbReference type="GO" id="GO:0016020">
    <property type="term" value="C:membrane"/>
    <property type="evidence" value="ECO:0007669"/>
    <property type="project" value="TreeGrafter"/>
</dbReference>
<dbReference type="PRINTS" id="PR00111">
    <property type="entry name" value="ABHYDROLASE"/>
</dbReference>
<dbReference type="InterPro" id="IPR050266">
    <property type="entry name" value="AB_hydrolase_sf"/>
</dbReference>
<name>A0A101TDB5_9ACTN</name>
<dbReference type="PANTHER" id="PTHR43798:SF33">
    <property type="entry name" value="HYDROLASE, PUTATIVE (AFU_ORTHOLOGUE AFUA_2G14860)-RELATED"/>
    <property type="match status" value="1"/>
</dbReference>
<keyword evidence="3" id="KW-1185">Reference proteome</keyword>
<dbReference type="GO" id="GO:0016787">
    <property type="term" value="F:hydrolase activity"/>
    <property type="evidence" value="ECO:0007669"/>
    <property type="project" value="UniProtKB-KW"/>
</dbReference>
<dbReference type="SUPFAM" id="SSF53474">
    <property type="entry name" value="alpha/beta-Hydrolases"/>
    <property type="match status" value="1"/>
</dbReference>
<dbReference type="RefSeq" id="WP_061914781.1">
    <property type="nucleotide sequence ID" value="NZ_JBEYBH010000021.1"/>
</dbReference>
<dbReference type="PANTHER" id="PTHR43798">
    <property type="entry name" value="MONOACYLGLYCEROL LIPASE"/>
    <property type="match status" value="1"/>
</dbReference>
<dbReference type="AlphaFoldDB" id="A0A101TDB5"/>
<dbReference type="Gene3D" id="3.40.50.1820">
    <property type="entry name" value="alpha/beta hydrolase"/>
    <property type="match status" value="1"/>
</dbReference>
<dbReference type="Pfam" id="PF12697">
    <property type="entry name" value="Abhydrolase_6"/>
    <property type="match status" value="1"/>
</dbReference>
<reference evidence="2 3" key="1">
    <citation type="submission" date="2015-10" db="EMBL/GenBank/DDBJ databases">
        <title>Draft genome sequence of Streptomyces bungoensis DSM 41781, type strain for the species Streptomyces bungoensis.</title>
        <authorList>
            <person name="Ruckert C."/>
            <person name="Winkler A."/>
            <person name="Kalinowski J."/>
            <person name="Kampfer P."/>
            <person name="Glaeser S."/>
        </authorList>
    </citation>
    <scope>NUCLEOTIDE SEQUENCE [LARGE SCALE GENOMIC DNA]</scope>
    <source>
        <strain evidence="2 3">DSM 41781</strain>
    </source>
</reference>
<evidence type="ECO:0000313" key="2">
    <source>
        <dbReference type="EMBL" id="KUN90154.1"/>
    </source>
</evidence>
<accession>A0A101TDB5</accession>
<feature type="domain" description="AB hydrolase-1" evidence="1">
    <location>
        <begin position="32"/>
        <end position="255"/>
    </location>
</feature>
<proteinExistence type="predicted"/>
<dbReference type="EMBL" id="LMWX01000002">
    <property type="protein sequence ID" value="KUN90154.1"/>
    <property type="molecule type" value="Genomic_DNA"/>
</dbReference>
<evidence type="ECO:0000259" key="1">
    <source>
        <dbReference type="Pfam" id="PF12697"/>
    </source>
</evidence>
<keyword evidence="2" id="KW-0378">Hydrolase</keyword>
<dbReference type="InterPro" id="IPR000073">
    <property type="entry name" value="AB_hydrolase_1"/>
</dbReference>
<dbReference type="OrthoDB" id="3249793at2"/>
<dbReference type="STRING" id="285568.AQJ66_00725"/>
<organism evidence="2 3">
    <name type="scientific">Streptomyces bungoensis</name>
    <dbReference type="NCBI Taxonomy" id="285568"/>
    <lineage>
        <taxon>Bacteria</taxon>
        <taxon>Bacillati</taxon>
        <taxon>Actinomycetota</taxon>
        <taxon>Actinomycetes</taxon>
        <taxon>Kitasatosporales</taxon>
        <taxon>Streptomycetaceae</taxon>
        <taxon>Streptomyces</taxon>
    </lineage>
</organism>
<comment type="caution">
    <text evidence="2">The sequence shown here is derived from an EMBL/GenBank/DDBJ whole genome shotgun (WGS) entry which is preliminary data.</text>
</comment>
<gene>
    <name evidence="2" type="ORF">AQJ66_00725</name>
</gene>
<sequence>MTTTVRNVTLSLDQGDLDLTLTVDERGEGRPFLLLHGGGGPLTVASFAGLLAERRPARVFTPVHPGFQGTARPDWLTDVPTLAQVYVRLLDELGLDDVTVVGNSVGGWIAAETAVLGSERISSVVLVGPAGIHVPGHPVADPLTLTPGELARLAYHEPAKFGIDPATLSEEQRAVMAGNRAAIAAYAGPHLMADPTLRERLAEVTLPTRLVWGESDRVVDLDYGRAYAEAIPGAEFLLLHATGHMPQIETPEQLLPAVWDFADKHAAERQMR</sequence>
<dbReference type="InterPro" id="IPR029058">
    <property type="entry name" value="AB_hydrolase_fold"/>
</dbReference>
<protein>
    <submittedName>
        <fullName evidence="2">Alpha/beta hydrolase</fullName>
    </submittedName>
</protein>
<dbReference type="Proteomes" id="UP000053024">
    <property type="component" value="Unassembled WGS sequence"/>
</dbReference>